<feature type="region of interest" description="Disordered" evidence="1">
    <location>
        <begin position="20"/>
        <end position="40"/>
    </location>
</feature>
<protein>
    <recommendedName>
        <fullName evidence="4">Helix-turn-helix protein</fullName>
    </recommendedName>
</protein>
<sequence length="176" mass="18526">MSIEDRLLALEQRLADLEGGTAGTTAQPRDTSAPHHSAAVTSEDPYWALNGLRDRLESEAGAVVWTGTVHTGAGPVAWQMSREAEELLEPEDTESLAASLAALGHPVRIDLALAVVRGTGKLSDLAAELGLASTGQLYHHVKALTAAGWLRPGSRGFVTVPPERVIPLLVILGASR</sequence>
<dbReference type="AlphaFoldDB" id="A0A3N2BD55"/>
<evidence type="ECO:0000256" key="1">
    <source>
        <dbReference type="SAM" id="MobiDB-lite"/>
    </source>
</evidence>
<evidence type="ECO:0008006" key="4">
    <source>
        <dbReference type="Google" id="ProtNLM"/>
    </source>
</evidence>
<dbReference type="RefSeq" id="WP_123303633.1">
    <property type="nucleotide sequence ID" value="NZ_RKHK01000001.1"/>
</dbReference>
<organism evidence="2 3">
    <name type="scientific">Bogoriella caseilytica</name>
    <dbReference type="NCBI Taxonomy" id="56055"/>
    <lineage>
        <taxon>Bacteria</taxon>
        <taxon>Bacillati</taxon>
        <taxon>Actinomycetota</taxon>
        <taxon>Actinomycetes</taxon>
        <taxon>Micrococcales</taxon>
        <taxon>Bogoriellaceae</taxon>
        <taxon>Bogoriella</taxon>
    </lineage>
</organism>
<gene>
    <name evidence="2" type="ORF">EDD31_1547</name>
</gene>
<dbReference type="InterPro" id="IPR036390">
    <property type="entry name" value="WH_DNA-bd_sf"/>
</dbReference>
<comment type="caution">
    <text evidence="2">The sequence shown here is derived from an EMBL/GenBank/DDBJ whole genome shotgun (WGS) entry which is preliminary data.</text>
</comment>
<dbReference type="EMBL" id="RKHK01000001">
    <property type="protein sequence ID" value="ROR73179.1"/>
    <property type="molecule type" value="Genomic_DNA"/>
</dbReference>
<evidence type="ECO:0000313" key="3">
    <source>
        <dbReference type="Proteomes" id="UP000280668"/>
    </source>
</evidence>
<name>A0A3N2BD55_9MICO</name>
<dbReference type="Proteomes" id="UP000280668">
    <property type="component" value="Unassembled WGS sequence"/>
</dbReference>
<keyword evidence="3" id="KW-1185">Reference proteome</keyword>
<dbReference type="Gene3D" id="1.10.10.10">
    <property type="entry name" value="Winged helix-like DNA-binding domain superfamily/Winged helix DNA-binding domain"/>
    <property type="match status" value="1"/>
</dbReference>
<dbReference type="InterPro" id="IPR036388">
    <property type="entry name" value="WH-like_DNA-bd_sf"/>
</dbReference>
<evidence type="ECO:0000313" key="2">
    <source>
        <dbReference type="EMBL" id="ROR73179.1"/>
    </source>
</evidence>
<accession>A0A3N2BD55</accession>
<reference evidence="2 3" key="1">
    <citation type="submission" date="2018-11" db="EMBL/GenBank/DDBJ databases">
        <title>Sequencing the genomes of 1000 actinobacteria strains.</title>
        <authorList>
            <person name="Klenk H.-P."/>
        </authorList>
    </citation>
    <scope>NUCLEOTIDE SEQUENCE [LARGE SCALE GENOMIC DNA]</scope>
    <source>
        <strain evidence="2 3">DSM 11294</strain>
    </source>
</reference>
<dbReference type="OrthoDB" id="3730926at2"/>
<proteinExistence type="predicted"/>
<dbReference type="SUPFAM" id="SSF46785">
    <property type="entry name" value="Winged helix' DNA-binding domain"/>
    <property type="match status" value="1"/>
</dbReference>